<protein>
    <submittedName>
        <fullName evidence="1">Uncharacterized protein</fullName>
    </submittedName>
</protein>
<sequence>MFHAVSWLMYADVTGPFPHMGLSAFLKIQFPYYCHNLLRHQSQQQAWIQKRR</sequence>
<gene>
    <name evidence="1" type="ORF">C2845_PM15G01270</name>
</gene>
<dbReference type="EMBL" id="PQIB02000013">
    <property type="protein sequence ID" value="RLM74449.1"/>
    <property type="molecule type" value="Genomic_DNA"/>
</dbReference>
<dbReference type="Proteomes" id="UP000275267">
    <property type="component" value="Unassembled WGS sequence"/>
</dbReference>
<proteinExistence type="predicted"/>
<dbReference type="AlphaFoldDB" id="A0A3L6Q6X5"/>
<accession>A0A3L6Q6X5</accession>
<organism evidence="1 2">
    <name type="scientific">Panicum miliaceum</name>
    <name type="common">Proso millet</name>
    <name type="synonym">Broomcorn millet</name>
    <dbReference type="NCBI Taxonomy" id="4540"/>
    <lineage>
        <taxon>Eukaryota</taxon>
        <taxon>Viridiplantae</taxon>
        <taxon>Streptophyta</taxon>
        <taxon>Embryophyta</taxon>
        <taxon>Tracheophyta</taxon>
        <taxon>Spermatophyta</taxon>
        <taxon>Magnoliopsida</taxon>
        <taxon>Liliopsida</taxon>
        <taxon>Poales</taxon>
        <taxon>Poaceae</taxon>
        <taxon>PACMAD clade</taxon>
        <taxon>Panicoideae</taxon>
        <taxon>Panicodae</taxon>
        <taxon>Paniceae</taxon>
        <taxon>Panicinae</taxon>
        <taxon>Panicum</taxon>
        <taxon>Panicum sect. Panicum</taxon>
    </lineage>
</organism>
<reference evidence="2" key="1">
    <citation type="journal article" date="2019" name="Nat. Commun.">
        <title>The genome of broomcorn millet.</title>
        <authorList>
            <person name="Zou C."/>
            <person name="Miki D."/>
            <person name="Li D."/>
            <person name="Tang Q."/>
            <person name="Xiao L."/>
            <person name="Rajput S."/>
            <person name="Deng P."/>
            <person name="Jia W."/>
            <person name="Huang R."/>
            <person name="Zhang M."/>
            <person name="Sun Y."/>
            <person name="Hu J."/>
            <person name="Fu X."/>
            <person name="Schnable P.S."/>
            <person name="Li F."/>
            <person name="Zhang H."/>
            <person name="Feng B."/>
            <person name="Zhu X."/>
            <person name="Liu R."/>
            <person name="Schnable J.C."/>
            <person name="Zhu J.-K."/>
            <person name="Zhang H."/>
        </authorList>
    </citation>
    <scope>NUCLEOTIDE SEQUENCE [LARGE SCALE GENOMIC DNA]</scope>
</reference>
<name>A0A3L6Q6X5_PANMI</name>
<evidence type="ECO:0000313" key="1">
    <source>
        <dbReference type="EMBL" id="RLM74449.1"/>
    </source>
</evidence>
<keyword evidence="2" id="KW-1185">Reference proteome</keyword>
<evidence type="ECO:0000313" key="2">
    <source>
        <dbReference type="Proteomes" id="UP000275267"/>
    </source>
</evidence>
<comment type="caution">
    <text evidence="1">The sequence shown here is derived from an EMBL/GenBank/DDBJ whole genome shotgun (WGS) entry which is preliminary data.</text>
</comment>